<dbReference type="OrthoDB" id="4948465at2"/>
<feature type="transmembrane region" description="Helical" evidence="1">
    <location>
        <begin position="6"/>
        <end position="29"/>
    </location>
</feature>
<dbReference type="STRING" id="335973.SAMN04488693_1168"/>
<keyword evidence="1" id="KW-1133">Transmembrane helix</keyword>
<gene>
    <name evidence="2" type="ORF">SAMN04488693_1168</name>
</gene>
<evidence type="ECO:0000313" key="2">
    <source>
        <dbReference type="EMBL" id="SDI62032.1"/>
    </source>
</evidence>
<accession>A0A1G8M287</accession>
<dbReference type="AlphaFoldDB" id="A0A1G8M287"/>
<evidence type="ECO:0000256" key="1">
    <source>
        <dbReference type="SAM" id="Phobius"/>
    </source>
</evidence>
<evidence type="ECO:0000313" key="3">
    <source>
        <dbReference type="Proteomes" id="UP000199258"/>
    </source>
</evidence>
<protein>
    <submittedName>
        <fullName evidence="2">Uncharacterized protein</fullName>
    </submittedName>
</protein>
<dbReference type="Proteomes" id="UP000199258">
    <property type="component" value="Unassembled WGS sequence"/>
</dbReference>
<keyword evidence="1" id="KW-0812">Transmembrane</keyword>
<organism evidence="2 3">
    <name type="scientific">Arthrobacter subterraneus</name>
    <dbReference type="NCBI Taxonomy" id="335973"/>
    <lineage>
        <taxon>Bacteria</taxon>
        <taxon>Bacillati</taxon>
        <taxon>Actinomycetota</taxon>
        <taxon>Actinomycetes</taxon>
        <taxon>Micrococcales</taxon>
        <taxon>Micrococcaceae</taxon>
        <taxon>Arthrobacter</taxon>
    </lineage>
</organism>
<feature type="transmembrane region" description="Helical" evidence="1">
    <location>
        <begin position="41"/>
        <end position="62"/>
    </location>
</feature>
<keyword evidence="1" id="KW-0472">Membrane</keyword>
<dbReference type="EMBL" id="FNDT01000016">
    <property type="protein sequence ID" value="SDI62032.1"/>
    <property type="molecule type" value="Genomic_DNA"/>
</dbReference>
<reference evidence="2 3" key="1">
    <citation type="submission" date="2016-10" db="EMBL/GenBank/DDBJ databases">
        <authorList>
            <person name="de Groot N.N."/>
        </authorList>
    </citation>
    <scope>NUCLEOTIDE SEQUENCE [LARGE SCALE GENOMIC DNA]</scope>
    <source>
        <strain evidence="2 3">NP_1H</strain>
    </source>
</reference>
<feature type="transmembrane region" description="Helical" evidence="1">
    <location>
        <begin position="68"/>
        <end position="87"/>
    </location>
</feature>
<keyword evidence="3" id="KW-1185">Reference proteome</keyword>
<name>A0A1G8M287_9MICC</name>
<sequence>MTTLLAIPVQTALAVVVICALIALTAVAVSRGLERDQDRDGIFWTGFTGGFACLGAMTGAMVVIPETAAVTGLTGLLGIGMAAGWVWRGEQERGARRRRQMVEREWAALRARHESVLQRWVSYELDPAVAIDYPAMTDLRQAETAQLVRAMRRAAVLREQAETADDGGASGYESAVAELEAAFEAAEQAAGARSTAHREDR</sequence>
<proteinExistence type="predicted"/>
<dbReference type="RefSeq" id="WP_090587615.1">
    <property type="nucleotide sequence ID" value="NZ_FNDT01000016.1"/>
</dbReference>